<dbReference type="PANTHER" id="PTHR15503">
    <property type="entry name" value="LDOC1 RELATED"/>
    <property type="match status" value="1"/>
</dbReference>
<feature type="non-terminal residue" evidence="1">
    <location>
        <position position="332"/>
    </location>
</feature>
<evidence type="ECO:0000313" key="2">
    <source>
        <dbReference type="Proteomes" id="UP000187609"/>
    </source>
</evidence>
<evidence type="ECO:0000313" key="1">
    <source>
        <dbReference type="EMBL" id="OIT27199.1"/>
    </source>
</evidence>
<dbReference type="PANTHER" id="PTHR15503:SF40">
    <property type="match status" value="1"/>
</dbReference>
<accession>A0A1J6L026</accession>
<organism evidence="1 2">
    <name type="scientific">Nicotiana attenuata</name>
    <name type="common">Coyote tobacco</name>
    <dbReference type="NCBI Taxonomy" id="49451"/>
    <lineage>
        <taxon>Eukaryota</taxon>
        <taxon>Viridiplantae</taxon>
        <taxon>Streptophyta</taxon>
        <taxon>Embryophyta</taxon>
        <taxon>Tracheophyta</taxon>
        <taxon>Spermatophyta</taxon>
        <taxon>Magnoliopsida</taxon>
        <taxon>eudicotyledons</taxon>
        <taxon>Gunneridae</taxon>
        <taxon>Pentapetalae</taxon>
        <taxon>asterids</taxon>
        <taxon>lamiids</taxon>
        <taxon>Solanales</taxon>
        <taxon>Solanaceae</taxon>
        <taxon>Nicotianoideae</taxon>
        <taxon>Nicotianeae</taxon>
        <taxon>Nicotiana</taxon>
    </lineage>
</organism>
<protein>
    <recommendedName>
        <fullName evidence="3">CCHC-type domain-containing protein</fullName>
    </recommendedName>
</protein>
<evidence type="ECO:0008006" key="3">
    <source>
        <dbReference type="Google" id="ProtNLM"/>
    </source>
</evidence>
<name>A0A1J6L026_NICAT</name>
<keyword evidence="2" id="KW-1185">Reference proteome</keyword>
<dbReference type="OMA" id="DIPNCEH"/>
<comment type="caution">
    <text evidence="1">The sequence shown here is derived from an EMBL/GenBank/DDBJ whole genome shotgun (WGS) entry which is preliminary data.</text>
</comment>
<dbReference type="EMBL" id="MJEQ01002490">
    <property type="protein sequence ID" value="OIT27199.1"/>
    <property type="molecule type" value="Genomic_DNA"/>
</dbReference>
<sequence>MWGRGVNPINSTSSNLPSSNLTVRSAVNVSQGNRLFESRRDHGLCYKCGEKYHPGHQCKNKQLNAMTASIEQTEEDPNFSTEEMGEGDVELPEVEIMDEAISLNALSGTEEAVRMRVTVANGNHLISLHTCPKFKWSIHGVDFEDSMRIIRLGGNDMVLGGDWMKAHNPVLLDFIEYKVQVKGKRVELKGIYSQADLKSMTTSGAKNLLKKGQAIWSHLFTISAIELQSEEKIPASISSVLELFPDVFSETKKLPPRRNHDHFIPLKDEATPVSIRPYRVTTALQQKGLAKLMGMDYEVQYKKGTENRVADALSRVQEVESSLKAMSTTEPT</sequence>
<reference evidence="1" key="1">
    <citation type="submission" date="2016-11" db="EMBL/GenBank/DDBJ databases">
        <title>The genome of Nicotiana attenuata.</title>
        <authorList>
            <person name="Xu S."/>
            <person name="Brockmoeller T."/>
            <person name="Gaquerel E."/>
            <person name="Navarro A."/>
            <person name="Kuhl H."/>
            <person name="Gase K."/>
            <person name="Ling Z."/>
            <person name="Zhou W."/>
            <person name="Kreitzer C."/>
            <person name="Stanke M."/>
            <person name="Tang H."/>
            <person name="Lyons E."/>
            <person name="Pandey P."/>
            <person name="Pandey S.P."/>
            <person name="Timmermann B."/>
            <person name="Baldwin I.T."/>
        </authorList>
    </citation>
    <scope>NUCLEOTIDE SEQUENCE [LARGE SCALE GENOMIC DNA]</scope>
    <source>
        <strain evidence="1">UT</strain>
    </source>
</reference>
<dbReference type="Proteomes" id="UP000187609">
    <property type="component" value="Unassembled WGS sequence"/>
</dbReference>
<gene>
    <name evidence="1" type="ORF">A4A49_56294</name>
</gene>
<dbReference type="CDD" id="cd00303">
    <property type="entry name" value="retropepsin_like"/>
    <property type="match status" value="1"/>
</dbReference>
<dbReference type="InterPro" id="IPR032567">
    <property type="entry name" value="RTL1-rel"/>
</dbReference>
<dbReference type="Gramene" id="OIT27199">
    <property type="protein sequence ID" value="OIT27199"/>
    <property type="gene ID" value="A4A49_56294"/>
</dbReference>
<proteinExistence type="predicted"/>
<dbReference type="AlphaFoldDB" id="A0A1J6L026"/>